<protein>
    <submittedName>
        <fullName evidence="2">Uncharacterized protein</fullName>
    </submittedName>
</protein>
<dbReference type="STRING" id="1314778.A0A5C3NX26"/>
<dbReference type="EMBL" id="ML211553">
    <property type="protein sequence ID" value="TFK81831.1"/>
    <property type="molecule type" value="Genomic_DNA"/>
</dbReference>
<evidence type="ECO:0000313" key="3">
    <source>
        <dbReference type="Proteomes" id="UP000308197"/>
    </source>
</evidence>
<sequence>MPSVAKPPDNLVELVKHAITTHHTERKADKQEEHPSTPPLAQPPVDNPITWNRNHDQDAALSKDDAQETILHSAKEDYQKAVNGEEVRLSASRHVLQTEWRACPGLDFPQDFGVAYVRERRKSKFACLSISHVVPDDHQRYARNADV</sequence>
<name>A0A5C3NX26_9APHY</name>
<evidence type="ECO:0000256" key="1">
    <source>
        <dbReference type="SAM" id="MobiDB-lite"/>
    </source>
</evidence>
<dbReference type="InParanoid" id="A0A5C3NX26"/>
<evidence type="ECO:0000313" key="2">
    <source>
        <dbReference type="EMBL" id="TFK81831.1"/>
    </source>
</evidence>
<dbReference type="Proteomes" id="UP000308197">
    <property type="component" value="Unassembled WGS sequence"/>
</dbReference>
<feature type="compositionally biased region" description="Pro residues" evidence="1">
    <location>
        <begin position="36"/>
        <end position="46"/>
    </location>
</feature>
<reference evidence="2 3" key="1">
    <citation type="journal article" date="2019" name="Nat. Ecol. Evol.">
        <title>Megaphylogeny resolves global patterns of mushroom evolution.</title>
        <authorList>
            <person name="Varga T."/>
            <person name="Krizsan K."/>
            <person name="Foldi C."/>
            <person name="Dima B."/>
            <person name="Sanchez-Garcia M."/>
            <person name="Sanchez-Ramirez S."/>
            <person name="Szollosi G.J."/>
            <person name="Szarkandi J.G."/>
            <person name="Papp V."/>
            <person name="Albert L."/>
            <person name="Andreopoulos W."/>
            <person name="Angelini C."/>
            <person name="Antonin V."/>
            <person name="Barry K.W."/>
            <person name="Bougher N.L."/>
            <person name="Buchanan P."/>
            <person name="Buyck B."/>
            <person name="Bense V."/>
            <person name="Catcheside P."/>
            <person name="Chovatia M."/>
            <person name="Cooper J."/>
            <person name="Damon W."/>
            <person name="Desjardin D."/>
            <person name="Finy P."/>
            <person name="Geml J."/>
            <person name="Haridas S."/>
            <person name="Hughes K."/>
            <person name="Justo A."/>
            <person name="Karasinski D."/>
            <person name="Kautmanova I."/>
            <person name="Kiss B."/>
            <person name="Kocsube S."/>
            <person name="Kotiranta H."/>
            <person name="LaButti K.M."/>
            <person name="Lechner B.E."/>
            <person name="Liimatainen K."/>
            <person name="Lipzen A."/>
            <person name="Lukacs Z."/>
            <person name="Mihaltcheva S."/>
            <person name="Morgado L.N."/>
            <person name="Niskanen T."/>
            <person name="Noordeloos M.E."/>
            <person name="Ohm R.A."/>
            <person name="Ortiz-Santana B."/>
            <person name="Ovrebo C."/>
            <person name="Racz N."/>
            <person name="Riley R."/>
            <person name="Savchenko A."/>
            <person name="Shiryaev A."/>
            <person name="Soop K."/>
            <person name="Spirin V."/>
            <person name="Szebenyi C."/>
            <person name="Tomsovsky M."/>
            <person name="Tulloss R.E."/>
            <person name="Uehling J."/>
            <person name="Grigoriev I.V."/>
            <person name="Vagvolgyi C."/>
            <person name="Papp T."/>
            <person name="Martin F.M."/>
            <person name="Miettinen O."/>
            <person name="Hibbett D.S."/>
            <person name="Nagy L.G."/>
        </authorList>
    </citation>
    <scope>NUCLEOTIDE SEQUENCE [LARGE SCALE GENOMIC DNA]</scope>
    <source>
        <strain evidence="2 3">HHB13444</strain>
    </source>
</reference>
<proteinExistence type="predicted"/>
<gene>
    <name evidence="2" type="ORF">K466DRAFT_590993</name>
</gene>
<feature type="compositionally biased region" description="Basic and acidic residues" evidence="1">
    <location>
        <begin position="22"/>
        <end position="35"/>
    </location>
</feature>
<feature type="region of interest" description="Disordered" evidence="1">
    <location>
        <begin position="19"/>
        <end position="53"/>
    </location>
</feature>
<accession>A0A5C3NX26</accession>
<organism evidence="2 3">
    <name type="scientific">Polyporus arcularius HHB13444</name>
    <dbReference type="NCBI Taxonomy" id="1314778"/>
    <lineage>
        <taxon>Eukaryota</taxon>
        <taxon>Fungi</taxon>
        <taxon>Dikarya</taxon>
        <taxon>Basidiomycota</taxon>
        <taxon>Agaricomycotina</taxon>
        <taxon>Agaricomycetes</taxon>
        <taxon>Polyporales</taxon>
        <taxon>Polyporaceae</taxon>
        <taxon>Polyporus</taxon>
    </lineage>
</organism>
<dbReference type="AlphaFoldDB" id="A0A5C3NX26"/>
<keyword evidence="3" id="KW-1185">Reference proteome</keyword>